<accession>A0A7J3M1A4</accession>
<keyword evidence="6" id="KW-0677">Repeat</keyword>
<evidence type="ECO:0000256" key="9">
    <source>
        <dbReference type="ARBA" id="ARBA00023014"/>
    </source>
</evidence>
<dbReference type="GO" id="GO:0046872">
    <property type="term" value="F:metal ion binding"/>
    <property type="evidence" value="ECO:0007669"/>
    <property type="project" value="UniProtKB-KW"/>
</dbReference>
<evidence type="ECO:0000256" key="2">
    <source>
        <dbReference type="ARBA" id="ARBA00011595"/>
    </source>
</evidence>
<dbReference type="NCBIfam" id="TIGR02179">
    <property type="entry name" value="PorD_KorD"/>
    <property type="match status" value="1"/>
</dbReference>
<evidence type="ECO:0000256" key="8">
    <source>
        <dbReference type="ARBA" id="ARBA00023004"/>
    </source>
</evidence>
<dbReference type="PANTHER" id="PTHR43724:SF1">
    <property type="entry name" value="PYRUVATE SYNTHASE SUBUNIT PORD"/>
    <property type="match status" value="1"/>
</dbReference>
<protein>
    <submittedName>
        <fullName evidence="11">Ferredoxin</fullName>
    </submittedName>
</protein>
<keyword evidence="4" id="KW-0004">4Fe-4S</keyword>
<keyword evidence="8" id="KW-0408">Iron</keyword>
<dbReference type="PROSITE" id="PS00198">
    <property type="entry name" value="4FE4S_FER_1"/>
    <property type="match status" value="1"/>
</dbReference>
<name>A0A7J3M1A4_ARCFL</name>
<comment type="caution">
    <text evidence="11">The sequence shown here is derived from an EMBL/GenBank/DDBJ whole genome shotgun (WGS) entry which is preliminary data.</text>
</comment>
<evidence type="ECO:0000256" key="3">
    <source>
        <dbReference type="ARBA" id="ARBA00022448"/>
    </source>
</evidence>
<evidence type="ECO:0000256" key="1">
    <source>
        <dbReference type="ARBA" id="ARBA00001966"/>
    </source>
</evidence>
<comment type="cofactor">
    <cofactor evidence="1">
        <name>[4Fe-4S] cluster</name>
        <dbReference type="ChEBI" id="CHEBI:49883"/>
    </cofactor>
</comment>
<organism evidence="11">
    <name type="scientific">Archaeoglobus fulgidus</name>
    <dbReference type="NCBI Taxonomy" id="2234"/>
    <lineage>
        <taxon>Archaea</taxon>
        <taxon>Methanobacteriati</taxon>
        <taxon>Methanobacteriota</taxon>
        <taxon>Archaeoglobi</taxon>
        <taxon>Archaeoglobales</taxon>
        <taxon>Archaeoglobaceae</taxon>
        <taxon>Archaeoglobus</taxon>
    </lineage>
</organism>
<sequence length="78" mass="8619">MDLEPIIARAKIASAGKTGTWRVYKPVVDENLCTNCGVCTEYCPEGVIVDGKIDYEFCKGCGICKEICKQKAIRMVLE</sequence>
<evidence type="ECO:0000256" key="4">
    <source>
        <dbReference type="ARBA" id="ARBA00022485"/>
    </source>
</evidence>
<dbReference type="GO" id="GO:0016625">
    <property type="term" value="F:oxidoreductase activity, acting on the aldehyde or oxo group of donors, iron-sulfur protein as acceptor"/>
    <property type="evidence" value="ECO:0007669"/>
    <property type="project" value="InterPro"/>
</dbReference>
<comment type="subunit">
    <text evidence="2">Heterotetramer of one alpha, one beta, one delta and one gamma chain.</text>
</comment>
<feature type="domain" description="4Fe-4S ferredoxin-type" evidence="10">
    <location>
        <begin position="24"/>
        <end position="53"/>
    </location>
</feature>
<evidence type="ECO:0000259" key="10">
    <source>
        <dbReference type="PROSITE" id="PS51379"/>
    </source>
</evidence>
<dbReference type="SUPFAM" id="SSF54862">
    <property type="entry name" value="4Fe-4S ferredoxins"/>
    <property type="match status" value="1"/>
</dbReference>
<dbReference type="AlphaFoldDB" id="A0A7J3M1A4"/>
<dbReference type="GO" id="GO:0051539">
    <property type="term" value="F:4 iron, 4 sulfur cluster binding"/>
    <property type="evidence" value="ECO:0007669"/>
    <property type="project" value="UniProtKB-KW"/>
</dbReference>
<dbReference type="InterPro" id="IPR017900">
    <property type="entry name" value="4Fe4S_Fe_S_CS"/>
</dbReference>
<keyword evidence="7" id="KW-0249">Electron transport</keyword>
<dbReference type="Gene3D" id="3.30.70.20">
    <property type="match status" value="1"/>
</dbReference>
<dbReference type="InterPro" id="IPR011898">
    <property type="entry name" value="PorD_KorD"/>
</dbReference>
<gene>
    <name evidence="11" type="ORF">ENT52_03170</name>
</gene>
<dbReference type="InterPro" id="IPR017896">
    <property type="entry name" value="4Fe4S_Fe-S-bd"/>
</dbReference>
<keyword evidence="3" id="KW-0813">Transport</keyword>
<dbReference type="Pfam" id="PF12837">
    <property type="entry name" value="Fer4_6"/>
    <property type="match status" value="1"/>
</dbReference>
<dbReference type="PROSITE" id="PS51379">
    <property type="entry name" value="4FE4S_FER_2"/>
    <property type="match status" value="2"/>
</dbReference>
<reference evidence="11" key="1">
    <citation type="journal article" date="2020" name="mSystems">
        <title>Genome- and Community-Level Interaction Insights into Carbon Utilization and Element Cycling Functions of Hydrothermarchaeota in Hydrothermal Sediment.</title>
        <authorList>
            <person name="Zhou Z."/>
            <person name="Liu Y."/>
            <person name="Xu W."/>
            <person name="Pan J."/>
            <person name="Luo Z.H."/>
            <person name="Li M."/>
        </authorList>
    </citation>
    <scope>NUCLEOTIDE SEQUENCE [LARGE SCALE GENOMIC DNA]</scope>
    <source>
        <strain evidence="11">SpSt-587</strain>
    </source>
</reference>
<dbReference type="Pfam" id="PF00037">
    <property type="entry name" value="Fer4"/>
    <property type="match status" value="1"/>
</dbReference>
<dbReference type="EMBL" id="DSYZ01000071">
    <property type="protein sequence ID" value="HGT82706.1"/>
    <property type="molecule type" value="Genomic_DNA"/>
</dbReference>
<evidence type="ECO:0000313" key="11">
    <source>
        <dbReference type="EMBL" id="HGT82706.1"/>
    </source>
</evidence>
<proteinExistence type="predicted"/>
<feature type="domain" description="4Fe-4S ferredoxin-type" evidence="10">
    <location>
        <begin position="54"/>
        <end position="78"/>
    </location>
</feature>
<keyword evidence="9" id="KW-0411">Iron-sulfur</keyword>
<keyword evidence="5" id="KW-0479">Metal-binding</keyword>
<evidence type="ECO:0000256" key="6">
    <source>
        <dbReference type="ARBA" id="ARBA00022737"/>
    </source>
</evidence>
<evidence type="ECO:0000256" key="7">
    <source>
        <dbReference type="ARBA" id="ARBA00022982"/>
    </source>
</evidence>
<dbReference type="PANTHER" id="PTHR43724">
    <property type="entry name" value="PYRUVATE SYNTHASE SUBUNIT PORD"/>
    <property type="match status" value="1"/>
</dbReference>
<evidence type="ECO:0000256" key="5">
    <source>
        <dbReference type="ARBA" id="ARBA00022723"/>
    </source>
</evidence>